<dbReference type="AlphaFoldDB" id="S9XA54"/>
<reference evidence="1 2" key="1">
    <citation type="journal article" date="2011" name="Science">
        <title>Comparative functional genomics of the fission yeasts.</title>
        <authorList>
            <person name="Rhind N."/>
            <person name="Chen Z."/>
            <person name="Yassour M."/>
            <person name="Thompson D.A."/>
            <person name="Haas B.J."/>
            <person name="Habib N."/>
            <person name="Wapinski I."/>
            <person name="Roy S."/>
            <person name="Lin M.F."/>
            <person name="Heiman D.I."/>
            <person name="Young S.K."/>
            <person name="Furuya K."/>
            <person name="Guo Y."/>
            <person name="Pidoux A."/>
            <person name="Chen H.M."/>
            <person name="Robbertse B."/>
            <person name="Goldberg J.M."/>
            <person name="Aoki K."/>
            <person name="Bayne E.H."/>
            <person name="Berlin A.M."/>
            <person name="Desjardins C.A."/>
            <person name="Dobbs E."/>
            <person name="Dukaj L."/>
            <person name="Fan L."/>
            <person name="FitzGerald M.G."/>
            <person name="French C."/>
            <person name="Gujja S."/>
            <person name="Hansen K."/>
            <person name="Keifenheim D."/>
            <person name="Levin J.Z."/>
            <person name="Mosher R.A."/>
            <person name="Mueller C.A."/>
            <person name="Pfiffner J."/>
            <person name="Priest M."/>
            <person name="Russ C."/>
            <person name="Smialowska A."/>
            <person name="Swoboda P."/>
            <person name="Sykes S.M."/>
            <person name="Vaughn M."/>
            <person name="Vengrova S."/>
            <person name="Yoder R."/>
            <person name="Zeng Q."/>
            <person name="Allshire R."/>
            <person name="Baulcombe D."/>
            <person name="Birren B.W."/>
            <person name="Brown W."/>
            <person name="Ekwall K."/>
            <person name="Kellis M."/>
            <person name="Leatherwood J."/>
            <person name="Levin H."/>
            <person name="Margalit H."/>
            <person name="Martienssen R."/>
            <person name="Nieduszynski C.A."/>
            <person name="Spatafora J.W."/>
            <person name="Friedman N."/>
            <person name="Dalgaard J.Z."/>
            <person name="Baumann P."/>
            <person name="Niki H."/>
            <person name="Regev A."/>
            <person name="Nusbaum C."/>
        </authorList>
    </citation>
    <scope>NUCLEOTIDE SEQUENCE [LARGE SCALE GENOMIC DNA]</scope>
    <source>
        <strain evidence="2">OY26 / ATCC MYA-4695 / CBS 11777 / NBRC 106824 / NRRL Y48691</strain>
    </source>
</reference>
<protein>
    <submittedName>
        <fullName evidence="1">Uncharacterized protein</fullName>
    </submittedName>
</protein>
<dbReference type="HOGENOM" id="CLU_2185470_0_0_1"/>
<dbReference type="RefSeq" id="XP_013024442.1">
    <property type="nucleotide sequence ID" value="XM_013168988.1"/>
</dbReference>
<organism evidence="1 2">
    <name type="scientific">Schizosaccharomyces cryophilus (strain OY26 / ATCC MYA-4695 / CBS 11777 / NBRC 106824 / NRRL Y48691)</name>
    <name type="common">Fission yeast</name>
    <dbReference type="NCBI Taxonomy" id="653667"/>
    <lineage>
        <taxon>Eukaryota</taxon>
        <taxon>Fungi</taxon>
        <taxon>Dikarya</taxon>
        <taxon>Ascomycota</taxon>
        <taxon>Taphrinomycotina</taxon>
        <taxon>Schizosaccharomycetes</taxon>
        <taxon>Schizosaccharomycetales</taxon>
        <taxon>Schizosaccharomycetaceae</taxon>
        <taxon>Schizosaccharomyces</taxon>
    </lineage>
</organism>
<proteinExistence type="predicted"/>
<evidence type="ECO:0000313" key="2">
    <source>
        <dbReference type="Proteomes" id="UP000015464"/>
    </source>
</evidence>
<evidence type="ECO:0000313" key="1">
    <source>
        <dbReference type="EMBL" id="EPY50646.1"/>
    </source>
</evidence>
<dbReference type="Proteomes" id="UP000015464">
    <property type="component" value="Unassembled WGS sequence"/>
</dbReference>
<gene>
    <name evidence="1" type="ORF">SPOG_00812</name>
</gene>
<sequence length="109" mass="12705">MNEKEQEKHFEAVKPAKSSCWEFDCNDSDLPQYSDIDYSSHLDYLEKGCLCLRPIRAPSYVENKGQGQPNWISITEDMPSIQYVRLVFSWVVRPFKLARISEAIDKSEK</sequence>
<accession>S9XA54</accession>
<dbReference type="GeneID" id="25035143"/>
<keyword evidence="2" id="KW-1185">Reference proteome</keyword>
<dbReference type="EMBL" id="KE546992">
    <property type="protein sequence ID" value="EPY50646.1"/>
    <property type="molecule type" value="Genomic_DNA"/>
</dbReference>
<name>S9XA54_SCHCR</name>